<dbReference type="Gene3D" id="2.60.40.10">
    <property type="entry name" value="Immunoglobulins"/>
    <property type="match status" value="1"/>
</dbReference>
<keyword evidence="1" id="KW-0732">Signal</keyword>
<dbReference type="InterPro" id="IPR036179">
    <property type="entry name" value="Ig-like_dom_sf"/>
</dbReference>
<evidence type="ECO:0000313" key="3">
    <source>
        <dbReference type="EMBL" id="MFD2864803.1"/>
    </source>
</evidence>
<proteinExistence type="predicted"/>
<protein>
    <submittedName>
        <fullName evidence="3">Gliding motility-associated C-terminal domain-containing protein</fullName>
    </submittedName>
</protein>
<evidence type="ECO:0000313" key="4">
    <source>
        <dbReference type="Proteomes" id="UP001597601"/>
    </source>
</evidence>
<keyword evidence="4" id="KW-1185">Reference proteome</keyword>
<feature type="signal peptide" evidence="1">
    <location>
        <begin position="1"/>
        <end position="22"/>
    </location>
</feature>
<comment type="caution">
    <text evidence="3">The sequence shown here is derived from an EMBL/GenBank/DDBJ whole genome shotgun (WGS) entry which is preliminary data.</text>
</comment>
<dbReference type="Gene3D" id="2.60.40.1170">
    <property type="entry name" value="Mu homology domain, subdomain B"/>
    <property type="match status" value="1"/>
</dbReference>
<feature type="domain" description="DUF11" evidence="2">
    <location>
        <begin position="114"/>
        <end position="228"/>
    </location>
</feature>
<dbReference type="RefSeq" id="WP_377125940.1">
    <property type="nucleotide sequence ID" value="NZ_JBHUON010000008.1"/>
</dbReference>
<organism evidence="3 4">
    <name type="scientific">Mucilaginibacter antarcticus</name>
    <dbReference type="NCBI Taxonomy" id="1855725"/>
    <lineage>
        <taxon>Bacteria</taxon>
        <taxon>Pseudomonadati</taxon>
        <taxon>Bacteroidota</taxon>
        <taxon>Sphingobacteriia</taxon>
        <taxon>Sphingobacteriales</taxon>
        <taxon>Sphingobacteriaceae</taxon>
        <taxon>Mucilaginibacter</taxon>
    </lineage>
</organism>
<accession>A0ABW5XNH5</accession>
<dbReference type="InterPro" id="IPR026341">
    <property type="entry name" value="T9SS_type_B"/>
</dbReference>
<dbReference type="InterPro" id="IPR047589">
    <property type="entry name" value="DUF11_rpt"/>
</dbReference>
<dbReference type="InterPro" id="IPR013783">
    <property type="entry name" value="Ig-like_fold"/>
</dbReference>
<sequence>MKQLCRLIVLCALLIINSKAYSQTQTGGYLTFTINEGATIVLHGAAQNVAAYQWYKDGVRISGAMSKDYTASTAGIYSVVAFNMEGCPSETSDGVRIVVNTKGGPVAKPDTVVDLAVSILSSNPKASPGDSFTYILTANNNSPIPGTNVQVSYVIPPNLVYLPQPGNDNLVKYDIVTRTLTWNINQINNNMPTKLVVTVKVLTPGMVESVVNIKGKETDPIMANNIDQTVQQVYPLVISNVFTPNGDGVNDTFVIPGLETYTDTELTIINRWGNTIYQKTNYKNDWDGQGMIEGTYFYVLRAKNKAGVWDSYKGYLTLLRTRI</sequence>
<feature type="chain" id="PRO_5045222695" evidence="1">
    <location>
        <begin position="23"/>
        <end position="323"/>
    </location>
</feature>
<name>A0ABW5XNH5_9SPHI</name>
<dbReference type="InterPro" id="IPR001434">
    <property type="entry name" value="OmcB-like_DUF11"/>
</dbReference>
<reference evidence="4" key="1">
    <citation type="journal article" date="2019" name="Int. J. Syst. Evol. Microbiol.">
        <title>The Global Catalogue of Microorganisms (GCM) 10K type strain sequencing project: providing services to taxonomists for standard genome sequencing and annotation.</title>
        <authorList>
            <consortium name="The Broad Institute Genomics Platform"/>
            <consortium name="The Broad Institute Genome Sequencing Center for Infectious Disease"/>
            <person name="Wu L."/>
            <person name="Ma J."/>
        </authorList>
    </citation>
    <scope>NUCLEOTIDE SEQUENCE [LARGE SCALE GENOMIC DNA]</scope>
    <source>
        <strain evidence="4">KCTC 52232</strain>
    </source>
</reference>
<dbReference type="Proteomes" id="UP001597601">
    <property type="component" value="Unassembled WGS sequence"/>
</dbReference>
<gene>
    <name evidence="3" type="ORF">ACFSYC_08905</name>
</gene>
<dbReference type="SUPFAM" id="SSF48726">
    <property type="entry name" value="Immunoglobulin"/>
    <property type="match status" value="1"/>
</dbReference>
<evidence type="ECO:0000256" key="1">
    <source>
        <dbReference type="SAM" id="SignalP"/>
    </source>
</evidence>
<dbReference type="EMBL" id="JBHUON010000008">
    <property type="protein sequence ID" value="MFD2864803.1"/>
    <property type="molecule type" value="Genomic_DNA"/>
</dbReference>
<dbReference type="NCBIfam" id="TIGR04131">
    <property type="entry name" value="Bac_Flav_CTERM"/>
    <property type="match status" value="1"/>
</dbReference>
<dbReference type="Pfam" id="PF01345">
    <property type="entry name" value="DUF11"/>
    <property type="match status" value="1"/>
</dbReference>
<dbReference type="NCBIfam" id="TIGR01451">
    <property type="entry name" value="B_ant_repeat"/>
    <property type="match status" value="1"/>
</dbReference>
<dbReference type="Pfam" id="PF13585">
    <property type="entry name" value="CHU_C"/>
    <property type="match status" value="1"/>
</dbReference>
<evidence type="ECO:0000259" key="2">
    <source>
        <dbReference type="Pfam" id="PF01345"/>
    </source>
</evidence>